<evidence type="ECO:0000256" key="10">
    <source>
        <dbReference type="SAM" id="Coils"/>
    </source>
</evidence>
<evidence type="ECO:0000313" key="14">
    <source>
        <dbReference type="Proteomes" id="UP000247555"/>
    </source>
</evidence>
<evidence type="ECO:0000256" key="6">
    <source>
        <dbReference type="ARBA" id="ARBA00022692"/>
    </source>
</evidence>
<feature type="transmembrane region" description="Helical" evidence="9">
    <location>
        <begin position="30"/>
        <end position="48"/>
    </location>
</feature>
<keyword evidence="5 9" id="KW-0997">Cell inner membrane</keyword>
<feature type="domain" description="AprE-like beta-barrel" evidence="12">
    <location>
        <begin position="336"/>
        <end position="425"/>
    </location>
</feature>
<dbReference type="Proteomes" id="UP000247555">
    <property type="component" value="Unassembled WGS sequence"/>
</dbReference>
<dbReference type="EMBL" id="QJKI01000028">
    <property type="protein sequence ID" value="PXX75079.1"/>
    <property type="molecule type" value="Genomic_DNA"/>
</dbReference>
<gene>
    <name evidence="13" type="ORF">DFR34_12819</name>
</gene>
<dbReference type="InterPro" id="IPR050739">
    <property type="entry name" value="MFP"/>
</dbReference>
<dbReference type="InterPro" id="IPR006144">
    <property type="entry name" value="Secretion_HlyD_CS"/>
</dbReference>
<keyword evidence="6 9" id="KW-0812">Transmembrane</keyword>
<dbReference type="PRINTS" id="PR01490">
    <property type="entry name" value="RTXTOXIND"/>
</dbReference>
<dbReference type="GO" id="GO:0005886">
    <property type="term" value="C:plasma membrane"/>
    <property type="evidence" value="ECO:0007669"/>
    <property type="project" value="UniProtKB-SubCell"/>
</dbReference>
<dbReference type="OrthoDB" id="9775513at2"/>
<keyword evidence="10" id="KW-0175">Coiled coil</keyword>
<evidence type="ECO:0000256" key="9">
    <source>
        <dbReference type="RuleBase" id="RU365093"/>
    </source>
</evidence>
<dbReference type="Pfam" id="PF25994">
    <property type="entry name" value="HH_AprE"/>
    <property type="match status" value="1"/>
</dbReference>
<accession>A0A318KCZ4</accession>
<dbReference type="RefSeq" id="WP_110391947.1">
    <property type="nucleotide sequence ID" value="NZ_QJKI01000028.1"/>
</dbReference>
<name>A0A318KCZ4_9NEIS</name>
<comment type="similarity">
    <text evidence="2 9">Belongs to the membrane fusion protein (MFP) (TC 8.A.1) family.</text>
</comment>
<evidence type="ECO:0000256" key="2">
    <source>
        <dbReference type="ARBA" id="ARBA00009477"/>
    </source>
</evidence>
<evidence type="ECO:0000256" key="8">
    <source>
        <dbReference type="ARBA" id="ARBA00023136"/>
    </source>
</evidence>
<sequence>MKWLKRLQESRADTQGDVAVDVDAHSPARWGMLVLGIGFGGFLLWAAFAPLDAGVSSGGTVKVASSRKTIQHLTGGIVDTIDVKEGQVVKKDQVLVKLNPTNANAQLGIVQAQFLAAQAIADRLSAEREGKTTVTFSPVLTEKFGNDSRAKDAMALQAQLFASRRAALQAELGILNENSQGMQEQLKGLQSLKDSREQQLKFIQEELKGVRDMAAQGYVPRNRMLQLERNVAEISGQLASNIGDIGRSKNALSEIKLRMLQRQKEYQKEVETQLSDAQKEARAQGDRLAALEYELSNTQIKSPIDGTVVGVNVHTVGGVIQPGFHIMDVVPLNEPMIVEARIQTNLIDKVHPGLPVDLTFPAFSHAQTPNIPGVVDTVGADALTDEVTRMPYYPMQVKVTPEGMKILGKLQIRPGMPATVVVKTGERTMLNYLLKPLIDRVSGAFKEE</sequence>
<dbReference type="InterPro" id="IPR058781">
    <property type="entry name" value="HH_AprE-like"/>
</dbReference>
<keyword evidence="13" id="KW-0378">Hydrolase</keyword>
<dbReference type="GO" id="GO:0006508">
    <property type="term" value="P:proteolysis"/>
    <property type="evidence" value="ECO:0007669"/>
    <property type="project" value="UniProtKB-KW"/>
</dbReference>
<keyword evidence="4 9" id="KW-1003">Cell membrane</keyword>
<dbReference type="PANTHER" id="PTHR30386:SF17">
    <property type="entry name" value="ALKALINE PROTEASE SECRETION PROTEIN APRE"/>
    <property type="match status" value="1"/>
</dbReference>
<reference evidence="13 14" key="1">
    <citation type="submission" date="2018-05" db="EMBL/GenBank/DDBJ databases">
        <title>Genomic Encyclopedia of Type Strains, Phase IV (KMG-IV): sequencing the most valuable type-strain genomes for metagenomic binning, comparative biology and taxonomic classification.</title>
        <authorList>
            <person name="Goeker M."/>
        </authorList>
    </citation>
    <scope>NUCLEOTIDE SEQUENCE [LARGE SCALE GENOMIC DNA]</scope>
    <source>
        <strain evidence="13 14">DSM 29661</strain>
    </source>
</reference>
<evidence type="ECO:0000259" key="12">
    <source>
        <dbReference type="Pfam" id="PF26002"/>
    </source>
</evidence>
<keyword evidence="13" id="KW-0645">Protease</keyword>
<dbReference type="Pfam" id="PF26002">
    <property type="entry name" value="Beta-barrel_AprE"/>
    <property type="match status" value="1"/>
</dbReference>
<keyword evidence="14" id="KW-1185">Reference proteome</keyword>
<dbReference type="Gene3D" id="2.40.50.100">
    <property type="match status" value="1"/>
</dbReference>
<evidence type="ECO:0000256" key="7">
    <source>
        <dbReference type="ARBA" id="ARBA00022989"/>
    </source>
</evidence>
<evidence type="ECO:0000313" key="13">
    <source>
        <dbReference type="EMBL" id="PXX75079.1"/>
    </source>
</evidence>
<keyword evidence="7 9" id="KW-1133">Transmembrane helix</keyword>
<dbReference type="SUPFAM" id="SSF111369">
    <property type="entry name" value="HlyD-like secretion proteins"/>
    <property type="match status" value="1"/>
</dbReference>
<protein>
    <recommendedName>
        <fullName evidence="9">Membrane fusion protein (MFP) family protein</fullName>
    </recommendedName>
</protein>
<dbReference type="PANTHER" id="PTHR30386">
    <property type="entry name" value="MEMBRANE FUSION SUBUNIT OF EMRAB-TOLC MULTIDRUG EFFLUX PUMP"/>
    <property type="match status" value="1"/>
</dbReference>
<dbReference type="InterPro" id="IPR058982">
    <property type="entry name" value="Beta-barrel_AprE"/>
</dbReference>
<comment type="caution">
    <text evidence="13">The sequence shown here is derived from an EMBL/GenBank/DDBJ whole genome shotgun (WGS) entry which is preliminary data.</text>
</comment>
<dbReference type="PROSITE" id="PS00543">
    <property type="entry name" value="HLYD_FAMILY"/>
    <property type="match status" value="1"/>
</dbReference>
<dbReference type="InterPro" id="IPR010129">
    <property type="entry name" value="T1SS_HlyD"/>
</dbReference>
<evidence type="ECO:0000256" key="3">
    <source>
        <dbReference type="ARBA" id="ARBA00022448"/>
    </source>
</evidence>
<dbReference type="Gene3D" id="1.10.287.470">
    <property type="entry name" value="Helix hairpin bin"/>
    <property type="match status" value="1"/>
</dbReference>
<dbReference type="NCBIfam" id="TIGR01843">
    <property type="entry name" value="type_I_hlyD"/>
    <property type="match status" value="1"/>
</dbReference>
<dbReference type="GO" id="GO:0009306">
    <property type="term" value="P:protein secretion"/>
    <property type="evidence" value="ECO:0007669"/>
    <property type="project" value="InterPro"/>
</dbReference>
<dbReference type="GO" id="GO:0008233">
    <property type="term" value="F:peptidase activity"/>
    <property type="evidence" value="ECO:0007669"/>
    <property type="project" value="UniProtKB-KW"/>
</dbReference>
<dbReference type="Gene3D" id="2.40.30.170">
    <property type="match status" value="1"/>
</dbReference>
<comment type="subcellular location">
    <subcellularLocation>
        <location evidence="1 9">Cell inner membrane</location>
        <topology evidence="1 9">Single-pass membrane protein</topology>
    </subcellularLocation>
</comment>
<feature type="coiled-coil region" evidence="10">
    <location>
        <begin position="165"/>
        <end position="206"/>
    </location>
</feature>
<evidence type="ECO:0000256" key="5">
    <source>
        <dbReference type="ARBA" id="ARBA00022519"/>
    </source>
</evidence>
<keyword evidence="8 9" id="KW-0472">Membrane</keyword>
<proteinExistence type="inferred from homology"/>
<evidence type="ECO:0000256" key="1">
    <source>
        <dbReference type="ARBA" id="ARBA00004377"/>
    </source>
</evidence>
<feature type="coiled-coil region" evidence="10">
    <location>
        <begin position="260"/>
        <end position="294"/>
    </location>
</feature>
<keyword evidence="3 9" id="KW-0813">Transport</keyword>
<dbReference type="AlphaFoldDB" id="A0A318KCZ4"/>
<evidence type="ECO:0000259" key="11">
    <source>
        <dbReference type="Pfam" id="PF25994"/>
    </source>
</evidence>
<organism evidence="13 14">
    <name type="scientific">Rivihabitans pingtungensis</name>
    <dbReference type="NCBI Taxonomy" id="1054498"/>
    <lineage>
        <taxon>Bacteria</taxon>
        <taxon>Pseudomonadati</taxon>
        <taxon>Pseudomonadota</taxon>
        <taxon>Betaproteobacteria</taxon>
        <taxon>Neisseriales</taxon>
        <taxon>Aquaspirillaceae</taxon>
        <taxon>Rivihabitans</taxon>
    </lineage>
</organism>
<evidence type="ECO:0000256" key="4">
    <source>
        <dbReference type="ARBA" id="ARBA00022475"/>
    </source>
</evidence>
<feature type="domain" description="AprE-like long alpha-helical hairpin" evidence="11">
    <location>
        <begin position="103"/>
        <end position="292"/>
    </location>
</feature>